<organism evidence="2 3">
    <name type="scientific">Varanus komodoensis</name>
    <name type="common">Komodo dragon</name>
    <dbReference type="NCBI Taxonomy" id="61221"/>
    <lineage>
        <taxon>Eukaryota</taxon>
        <taxon>Metazoa</taxon>
        <taxon>Chordata</taxon>
        <taxon>Craniata</taxon>
        <taxon>Vertebrata</taxon>
        <taxon>Euteleostomi</taxon>
        <taxon>Lepidosauria</taxon>
        <taxon>Squamata</taxon>
        <taxon>Bifurcata</taxon>
        <taxon>Unidentata</taxon>
        <taxon>Episquamata</taxon>
        <taxon>Toxicofera</taxon>
        <taxon>Anguimorpha</taxon>
        <taxon>Paleoanguimorpha</taxon>
        <taxon>Varanoidea</taxon>
        <taxon>Varanidae</taxon>
        <taxon>Varanus</taxon>
    </lineage>
</organism>
<name>A0A8D2LWW4_VARKO</name>
<sequence>MVEEAEPQDVDEQPPDTDPDDYPGLLDLVGLGEALDGLQQDGEAERRQEDGVDQGAHHLGPHPAEGVLLGGAGALGETDGHQGHHQGHHVREHVEGVRQHGQRLRQPAHHHFHHEEEEGQRQHLKNKFPIHFYMETLLVAKSCPTHRDPIDNISPGLPVLHHLPESTQAHTHCSSDSIQPPHPLPSPSFAVNHSQH</sequence>
<feature type="region of interest" description="Disordered" evidence="1">
    <location>
        <begin position="167"/>
        <end position="196"/>
    </location>
</feature>
<dbReference type="AlphaFoldDB" id="A0A8D2LWW4"/>
<accession>A0A8D2LWW4</accession>
<feature type="compositionally biased region" description="Polar residues" evidence="1">
    <location>
        <begin position="167"/>
        <end position="178"/>
    </location>
</feature>
<proteinExistence type="predicted"/>
<evidence type="ECO:0000313" key="3">
    <source>
        <dbReference type="Proteomes" id="UP000694545"/>
    </source>
</evidence>
<evidence type="ECO:0000256" key="1">
    <source>
        <dbReference type="SAM" id="MobiDB-lite"/>
    </source>
</evidence>
<keyword evidence="3" id="KW-1185">Reference proteome</keyword>
<feature type="region of interest" description="Disordered" evidence="1">
    <location>
        <begin position="1"/>
        <end position="86"/>
    </location>
</feature>
<reference evidence="2" key="1">
    <citation type="submission" date="2025-08" db="UniProtKB">
        <authorList>
            <consortium name="Ensembl"/>
        </authorList>
    </citation>
    <scope>IDENTIFICATION</scope>
</reference>
<feature type="compositionally biased region" description="Acidic residues" evidence="1">
    <location>
        <begin position="1"/>
        <end position="21"/>
    </location>
</feature>
<dbReference type="OMA" id="DPAHHHL"/>
<dbReference type="Proteomes" id="UP000694545">
    <property type="component" value="Unplaced"/>
</dbReference>
<evidence type="ECO:0000313" key="2">
    <source>
        <dbReference type="Ensembl" id="ENSVKKP00000028232.1"/>
    </source>
</evidence>
<protein>
    <submittedName>
        <fullName evidence="2">Uncharacterized protein</fullName>
    </submittedName>
</protein>
<reference evidence="2" key="2">
    <citation type="submission" date="2025-09" db="UniProtKB">
        <authorList>
            <consortium name="Ensembl"/>
        </authorList>
    </citation>
    <scope>IDENTIFICATION</scope>
</reference>
<dbReference type="Ensembl" id="ENSVKKT00000028908.1">
    <property type="protein sequence ID" value="ENSVKKP00000028232.1"/>
    <property type="gene ID" value="ENSVKKG00000018275.1"/>
</dbReference>